<proteinExistence type="predicted"/>
<evidence type="ECO:0000313" key="2">
    <source>
        <dbReference type="EMBL" id="GAA4015360.1"/>
    </source>
</evidence>
<keyword evidence="3" id="KW-1185">Reference proteome</keyword>
<dbReference type="Proteomes" id="UP001500235">
    <property type="component" value="Unassembled WGS sequence"/>
</dbReference>
<comment type="caution">
    <text evidence="2">The sequence shown here is derived from an EMBL/GenBank/DDBJ whole genome shotgun (WGS) entry which is preliminary data.</text>
</comment>
<protein>
    <submittedName>
        <fullName evidence="2">Uncharacterized protein</fullName>
    </submittedName>
</protein>
<evidence type="ECO:0000313" key="3">
    <source>
        <dbReference type="Proteomes" id="UP001500235"/>
    </source>
</evidence>
<keyword evidence="1" id="KW-0812">Transmembrane</keyword>
<keyword evidence="1" id="KW-0472">Membrane</keyword>
<accession>A0ABP7SR60</accession>
<dbReference type="RefSeq" id="WP_344706533.1">
    <property type="nucleotide sequence ID" value="NZ_BAABBQ010000001.1"/>
</dbReference>
<feature type="transmembrane region" description="Helical" evidence="1">
    <location>
        <begin position="39"/>
        <end position="57"/>
    </location>
</feature>
<feature type="transmembrane region" description="Helical" evidence="1">
    <location>
        <begin position="6"/>
        <end position="27"/>
    </location>
</feature>
<gene>
    <name evidence="2" type="ORF">GCM10022280_12600</name>
</gene>
<organism evidence="2 3">
    <name type="scientific">Sphingomonas swuensis</name>
    <dbReference type="NCBI Taxonomy" id="977800"/>
    <lineage>
        <taxon>Bacteria</taxon>
        <taxon>Pseudomonadati</taxon>
        <taxon>Pseudomonadota</taxon>
        <taxon>Alphaproteobacteria</taxon>
        <taxon>Sphingomonadales</taxon>
        <taxon>Sphingomonadaceae</taxon>
        <taxon>Sphingomonas</taxon>
    </lineage>
</organism>
<name>A0ABP7SR60_9SPHN</name>
<dbReference type="EMBL" id="BAABBQ010000001">
    <property type="protein sequence ID" value="GAA4015360.1"/>
    <property type="molecule type" value="Genomic_DNA"/>
</dbReference>
<reference evidence="3" key="1">
    <citation type="journal article" date="2019" name="Int. J. Syst. Evol. Microbiol.">
        <title>The Global Catalogue of Microorganisms (GCM) 10K type strain sequencing project: providing services to taxonomists for standard genome sequencing and annotation.</title>
        <authorList>
            <consortium name="The Broad Institute Genomics Platform"/>
            <consortium name="The Broad Institute Genome Sequencing Center for Infectious Disease"/>
            <person name="Wu L."/>
            <person name="Ma J."/>
        </authorList>
    </citation>
    <scope>NUCLEOTIDE SEQUENCE [LARGE SCALE GENOMIC DNA]</scope>
    <source>
        <strain evidence="3">JCM 17563</strain>
    </source>
</reference>
<keyword evidence="1" id="KW-1133">Transmembrane helix</keyword>
<sequence length="93" mass="10128">MTLLYVLAVLIWGSTLVYSAPGAVSAFRHSARQGDPMRLGVAMVSATILLGSLRWLFAPQSESLLAVVFVLSCGTGCFVLRLMRTYGRGRHVR</sequence>
<feature type="transmembrane region" description="Helical" evidence="1">
    <location>
        <begin position="63"/>
        <end position="83"/>
    </location>
</feature>
<evidence type="ECO:0000256" key="1">
    <source>
        <dbReference type="SAM" id="Phobius"/>
    </source>
</evidence>